<sequence length="219" mass="24594">MPNNQEWSRRWCGAIRHSGGGSTYGEGYDGGQVGHSRFGEFACRIGDQGEMTATFPDVGVMCGYNDEEKLIFVCVDVACFLGNMEKDRLSEMANKGVNILALFKELEARDQVLYLTVYPTIMRLVVEARDKAGVVSEDVVANIDLIKGFDGLIRYKGSEIAYHIRKLGDEMFVSIGERDENGRTLVPVSISNEVDYMPEIESEDPKRHWKLADKIILNR</sequence>
<dbReference type="AlphaFoldDB" id="A0A0G1HXP3"/>
<protein>
    <submittedName>
        <fullName evidence="1">Uncharacterized protein</fullName>
    </submittedName>
</protein>
<proteinExistence type="predicted"/>
<organism evidence="1 2">
    <name type="scientific">Candidatus Collierbacteria bacterium GW2011_GWB2_44_22</name>
    <dbReference type="NCBI Taxonomy" id="1618387"/>
    <lineage>
        <taxon>Bacteria</taxon>
        <taxon>Candidatus Collieribacteriota</taxon>
    </lineage>
</organism>
<gene>
    <name evidence="1" type="ORF">UW44_C0008G0027</name>
</gene>
<comment type="caution">
    <text evidence="1">The sequence shown here is derived from an EMBL/GenBank/DDBJ whole genome shotgun (WGS) entry which is preliminary data.</text>
</comment>
<name>A0A0G1HXP3_9BACT</name>
<dbReference type="Proteomes" id="UP000034006">
    <property type="component" value="Unassembled WGS sequence"/>
</dbReference>
<dbReference type="EMBL" id="LCIH01000008">
    <property type="protein sequence ID" value="KKT51705.1"/>
    <property type="molecule type" value="Genomic_DNA"/>
</dbReference>
<evidence type="ECO:0000313" key="1">
    <source>
        <dbReference type="EMBL" id="KKT51705.1"/>
    </source>
</evidence>
<accession>A0A0G1HXP3</accession>
<evidence type="ECO:0000313" key="2">
    <source>
        <dbReference type="Proteomes" id="UP000034006"/>
    </source>
</evidence>
<reference evidence="1 2" key="1">
    <citation type="journal article" date="2015" name="Nature">
        <title>rRNA introns, odd ribosomes, and small enigmatic genomes across a large radiation of phyla.</title>
        <authorList>
            <person name="Brown C.T."/>
            <person name="Hug L.A."/>
            <person name="Thomas B.C."/>
            <person name="Sharon I."/>
            <person name="Castelle C.J."/>
            <person name="Singh A."/>
            <person name="Wilkins M.J."/>
            <person name="Williams K.H."/>
            <person name="Banfield J.F."/>
        </authorList>
    </citation>
    <scope>NUCLEOTIDE SEQUENCE [LARGE SCALE GENOMIC DNA]</scope>
</reference>